<name>A0A871RGE8_DEKBR</name>
<dbReference type="InterPro" id="IPR012959">
    <property type="entry name" value="CPL_dom"/>
</dbReference>
<reference evidence="6" key="1">
    <citation type="submission" date="2020-10" db="EMBL/GenBank/DDBJ databases">
        <authorList>
            <person name="Palmer J.M."/>
        </authorList>
    </citation>
    <scope>NUCLEOTIDE SEQUENCE</scope>
    <source>
        <strain evidence="6">UCD 2041</strain>
    </source>
</reference>
<dbReference type="PROSITE" id="PS50303">
    <property type="entry name" value="PUM_HD"/>
    <property type="match status" value="1"/>
</dbReference>
<dbReference type="PANTHER" id="PTHR13389">
    <property type="entry name" value="PUMILIO HOMOLOG 3"/>
    <property type="match status" value="1"/>
</dbReference>
<dbReference type="CDD" id="cd12148">
    <property type="entry name" value="fungal_TF_MHR"/>
    <property type="match status" value="1"/>
</dbReference>
<keyword evidence="3" id="KW-0539">Nucleus</keyword>
<dbReference type="GO" id="GO:0003677">
    <property type="term" value="F:DNA binding"/>
    <property type="evidence" value="ECO:0007669"/>
    <property type="project" value="InterPro"/>
</dbReference>
<gene>
    <name evidence="6" type="ORF">BRETT_002217</name>
</gene>
<dbReference type="InterPro" id="IPR001313">
    <property type="entry name" value="Pumilio_RNA-bd_rpt"/>
</dbReference>
<reference evidence="6" key="2">
    <citation type="journal article" name="BMC Genomics">
        <title>New genome assemblies reveal patterns of domestication and adaptation across Brettanomyces (Dekkera) species.</title>
        <authorList>
            <person name="Roach M.J."/>
            <person name="Borneman A.R."/>
        </authorList>
    </citation>
    <scope>NUCLEOTIDE SEQUENCE</scope>
    <source>
        <strain evidence="6">UCD 2041</strain>
    </source>
</reference>
<dbReference type="GO" id="GO:0006417">
    <property type="term" value="P:regulation of translation"/>
    <property type="evidence" value="ECO:0007669"/>
    <property type="project" value="TreeGrafter"/>
</dbReference>
<protein>
    <recommendedName>
        <fullName evidence="5">PUM-HD domain-containing protein</fullName>
    </recommendedName>
</protein>
<dbReference type="OrthoDB" id="497380at2759"/>
<dbReference type="SMART" id="SM00025">
    <property type="entry name" value="Pumilio"/>
    <property type="match status" value="4"/>
</dbReference>
<dbReference type="InterPro" id="IPR033133">
    <property type="entry name" value="PUM-HD"/>
</dbReference>
<evidence type="ECO:0000313" key="7">
    <source>
        <dbReference type="Proteomes" id="UP000663131"/>
    </source>
</evidence>
<dbReference type="InterPro" id="IPR040059">
    <property type="entry name" value="PUM3"/>
</dbReference>
<dbReference type="InterPro" id="IPR007219">
    <property type="entry name" value="XnlR_reg_dom"/>
</dbReference>
<evidence type="ECO:0000313" key="6">
    <source>
        <dbReference type="EMBL" id="QOU22052.1"/>
    </source>
</evidence>
<dbReference type="Proteomes" id="UP000663131">
    <property type="component" value="Chromosome 9"/>
</dbReference>
<dbReference type="SMART" id="SM00906">
    <property type="entry name" value="Fungal_trans"/>
    <property type="match status" value="1"/>
</dbReference>
<organism evidence="6 7">
    <name type="scientific">Dekkera bruxellensis</name>
    <name type="common">Brettanomyces custersii</name>
    <dbReference type="NCBI Taxonomy" id="5007"/>
    <lineage>
        <taxon>Eukaryota</taxon>
        <taxon>Fungi</taxon>
        <taxon>Dikarya</taxon>
        <taxon>Ascomycota</taxon>
        <taxon>Saccharomycotina</taxon>
        <taxon>Pichiomycetes</taxon>
        <taxon>Pichiales</taxon>
        <taxon>Pichiaceae</taxon>
        <taxon>Brettanomyces</taxon>
    </lineage>
</organism>
<dbReference type="Pfam" id="PF08144">
    <property type="entry name" value="CPL"/>
    <property type="match status" value="1"/>
</dbReference>
<dbReference type="KEGG" id="bbrx:BRETT_002217"/>
<dbReference type="Gene3D" id="1.25.10.10">
    <property type="entry name" value="Leucine-rich Repeat Variant"/>
    <property type="match status" value="1"/>
</dbReference>
<accession>A0A871RGE8</accession>
<dbReference type="AlphaFoldDB" id="A0A871RGE8"/>
<dbReference type="GO" id="GO:0010629">
    <property type="term" value="P:negative regulation of gene expression"/>
    <property type="evidence" value="ECO:0007669"/>
    <property type="project" value="UniProtKB-ARBA"/>
</dbReference>
<evidence type="ECO:0000256" key="4">
    <source>
        <dbReference type="SAM" id="MobiDB-lite"/>
    </source>
</evidence>
<dbReference type="Pfam" id="PF04082">
    <property type="entry name" value="Fungal_trans"/>
    <property type="match status" value="1"/>
</dbReference>
<evidence type="ECO:0000256" key="1">
    <source>
        <dbReference type="ARBA" id="ARBA00022737"/>
    </source>
</evidence>
<feature type="compositionally biased region" description="Polar residues" evidence="4">
    <location>
        <begin position="1132"/>
        <end position="1141"/>
    </location>
</feature>
<evidence type="ECO:0000259" key="5">
    <source>
        <dbReference type="PROSITE" id="PS50303"/>
    </source>
</evidence>
<dbReference type="GO" id="GO:0005730">
    <property type="term" value="C:nucleolus"/>
    <property type="evidence" value="ECO:0007669"/>
    <property type="project" value="TreeGrafter"/>
</dbReference>
<dbReference type="InterPro" id="IPR016024">
    <property type="entry name" value="ARM-type_fold"/>
</dbReference>
<keyword evidence="2" id="KW-0694">RNA-binding</keyword>
<dbReference type="GO" id="GO:0003729">
    <property type="term" value="F:mRNA binding"/>
    <property type="evidence" value="ECO:0007669"/>
    <property type="project" value="TreeGrafter"/>
</dbReference>
<evidence type="ECO:0000256" key="3">
    <source>
        <dbReference type="ARBA" id="ARBA00023242"/>
    </source>
</evidence>
<sequence length="1222" mass="140542">MEIIKSLHGKFRKLLKHKEGAYVLEDMFVLYATSEQQRSILREFWGAQFAFFNEGNENVSIEEACAKSPEQRRIIMRNLAETIKGSVEKGSTGFQVLHAVMKEYVEVFEGEEVRDFIDLVKDQVAEMVHTQQGSYVACSVMAKADPKERKAILKGLKPFFVQMAKNEYGHTVLQTIFMTMDDTRFVKRSFYKEFSENVGELVTDKYARRPFLYLLNGLDKSFFSPKAIKELEIYVKFSKETSKKPQEKRRTEILNYFLPAFYKYFEEHPYELLSENMGSQFVLEVLMNNDDLQDDFSKDRAKALNITIDCVRGDLTKEEHLIHKKYTERLLKTLVQGGKWNRDTKSVQTIDGLGIGFEYAKNITEELFLYGSNLDSLKMWIANSGSAFVLVGLVDSFKHHKEDKNVTKFLDTLEDLSTFIQEQDENNKAKAVTGKRKLSQPNYSFKRVRSLESASVVSVSTVNKMNMKNTPLEGLKKGELPQNIDTLASTLSAEHEINSRYANVSSSEVNTMKTIIGSGHITDKNVSHFPQKIGDSLLRLLDLLGTTTKNRENLLKMVFISAIQLLPSRRVATCLKNYFLQYVDYIYHSLHYTTFNEQFEEFFDGLETKNYAHIDVLWLSLLFLILSAALIHLPKDFALKKEELFGFQDMEKVKNMVETWSSLSIKLFYLGRDDKKPRLLELQIFSVFQIYAYATKQTEKLSLFLSMSVNTAYALKLNNADYSCSNSLRQELGRRLWWDVCGCDTFLALCKGRVPLIRSYHSTVPFPKNANDKDMGKDFIEVSDSNVPTDNSFNIHRAKMMKILNGIFEIDEFNVNNFEQYTHSGHLLEQLTKIDSELCSYLNGLPWYFKLNHRGNLPEMTNNRLRFQFHMLHICICVHRIRIYRAYLDYDIPIAWNVCLSAASSMLNVYKKLKESFPIDRNIPSTNGELLFASNSISPYYSAMIHQTFTGSVSQTMLLLKLIKKNQCNRYFEGKGIQSLLFKDVEMFLKDLGCLKVSGINFPTPVLEQSFKGLNMLHNLCFNLALQKSDPNKKNDQEDVIENVSDVFGGRQNTEGYLKKFSVEYIINDEKDKNINESKKIINLAIKQKSPIYFDYANQFGTMIYEDSKLVAQSIAAISKGERKNPGRKVKSNSFERSLGQTSSNALDTTNYAINDQSSNSEITSSDGPSLNSINDNIQNINALPVDYALPTNDFTLSDDDPMEYMEEFSNLDFFREWLNFN</sequence>
<dbReference type="PANTHER" id="PTHR13389:SF0">
    <property type="entry name" value="PUMILIO HOMOLOG 3"/>
    <property type="match status" value="1"/>
</dbReference>
<dbReference type="EMBL" id="CP063137">
    <property type="protein sequence ID" value="QOU22052.1"/>
    <property type="molecule type" value="Genomic_DNA"/>
</dbReference>
<dbReference type="GO" id="GO:0008270">
    <property type="term" value="F:zinc ion binding"/>
    <property type="evidence" value="ECO:0007669"/>
    <property type="project" value="InterPro"/>
</dbReference>
<evidence type="ECO:0000256" key="2">
    <source>
        <dbReference type="ARBA" id="ARBA00022884"/>
    </source>
</evidence>
<dbReference type="GeneID" id="64574141"/>
<keyword evidence="1" id="KW-0677">Repeat</keyword>
<dbReference type="SUPFAM" id="SSF48371">
    <property type="entry name" value="ARM repeat"/>
    <property type="match status" value="1"/>
</dbReference>
<dbReference type="GO" id="GO:0006351">
    <property type="term" value="P:DNA-templated transcription"/>
    <property type="evidence" value="ECO:0007669"/>
    <property type="project" value="InterPro"/>
</dbReference>
<dbReference type="InterPro" id="IPR011989">
    <property type="entry name" value="ARM-like"/>
</dbReference>
<feature type="region of interest" description="Disordered" evidence="4">
    <location>
        <begin position="1122"/>
        <end position="1141"/>
    </location>
</feature>
<dbReference type="RefSeq" id="XP_041138545.1">
    <property type="nucleotide sequence ID" value="XM_041280754.1"/>
</dbReference>
<feature type="domain" description="PUM-HD" evidence="5">
    <location>
        <begin position="1"/>
        <end position="334"/>
    </location>
</feature>
<proteinExistence type="predicted"/>